<evidence type="ECO:0000313" key="1">
    <source>
        <dbReference type="EMBL" id="KYO39206.1"/>
    </source>
</evidence>
<organism evidence="1 2">
    <name type="scientific">Alligator mississippiensis</name>
    <name type="common">American alligator</name>
    <dbReference type="NCBI Taxonomy" id="8496"/>
    <lineage>
        <taxon>Eukaryota</taxon>
        <taxon>Metazoa</taxon>
        <taxon>Chordata</taxon>
        <taxon>Craniata</taxon>
        <taxon>Vertebrata</taxon>
        <taxon>Euteleostomi</taxon>
        <taxon>Archelosauria</taxon>
        <taxon>Archosauria</taxon>
        <taxon>Crocodylia</taxon>
        <taxon>Alligatoridae</taxon>
        <taxon>Alligatorinae</taxon>
        <taxon>Alligator</taxon>
    </lineage>
</organism>
<sequence length="91" mass="10446">MWLMHHLQLPRPKNKLDLLAWAVEATDLFLKHRDPWLPGIAPCSHYSRVLQRFSQQAETVLEVLAESSVARAEHADAWRDELRLLPLLAAG</sequence>
<evidence type="ECO:0000313" key="2">
    <source>
        <dbReference type="Proteomes" id="UP000050525"/>
    </source>
</evidence>
<gene>
    <name evidence="1" type="ORF">Y1Q_0004841</name>
</gene>
<reference evidence="1 2" key="1">
    <citation type="journal article" date="2012" name="Genome Biol.">
        <title>Sequencing three crocodilian genomes to illuminate the evolution of archosaurs and amniotes.</title>
        <authorList>
            <person name="St John J.A."/>
            <person name="Braun E.L."/>
            <person name="Isberg S.R."/>
            <person name="Miles L.G."/>
            <person name="Chong A.Y."/>
            <person name="Gongora J."/>
            <person name="Dalzell P."/>
            <person name="Moran C."/>
            <person name="Bed'hom B."/>
            <person name="Abzhanov A."/>
            <person name="Burgess S.C."/>
            <person name="Cooksey A.M."/>
            <person name="Castoe T.A."/>
            <person name="Crawford N.G."/>
            <person name="Densmore L.D."/>
            <person name="Drew J.C."/>
            <person name="Edwards S.V."/>
            <person name="Faircloth B.C."/>
            <person name="Fujita M.K."/>
            <person name="Greenwold M.J."/>
            <person name="Hoffmann F.G."/>
            <person name="Howard J.M."/>
            <person name="Iguchi T."/>
            <person name="Janes D.E."/>
            <person name="Khan S.Y."/>
            <person name="Kohno S."/>
            <person name="de Koning A.J."/>
            <person name="Lance S.L."/>
            <person name="McCarthy F.M."/>
            <person name="McCormack J.E."/>
            <person name="Merchant M.E."/>
            <person name="Peterson D.G."/>
            <person name="Pollock D.D."/>
            <person name="Pourmand N."/>
            <person name="Raney B.J."/>
            <person name="Roessler K.A."/>
            <person name="Sanford J.R."/>
            <person name="Sawyer R.H."/>
            <person name="Schmidt C.J."/>
            <person name="Triplett E.W."/>
            <person name="Tuberville T.D."/>
            <person name="Venegas-Anaya M."/>
            <person name="Howard J.T."/>
            <person name="Jarvis E.D."/>
            <person name="Guillette L.J.Jr."/>
            <person name="Glenn T.C."/>
            <person name="Green R.E."/>
            <person name="Ray D.A."/>
        </authorList>
    </citation>
    <scope>NUCLEOTIDE SEQUENCE [LARGE SCALE GENOMIC DNA]</scope>
    <source>
        <strain evidence="1">KSC_2009_1</strain>
    </source>
</reference>
<name>A0A151NQT3_ALLMI</name>
<protein>
    <submittedName>
        <fullName evidence="1">Uncharacterized protein</fullName>
    </submittedName>
</protein>
<dbReference type="AlphaFoldDB" id="A0A151NQT3"/>
<dbReference type="EMBL" id="AKHW03002337">
    <property type="protein sequence ID" value="KYO39206.1"/>
    <property type="molecule type" value="Genomic_DNA"/>
</dbReference>
<accession>A0A151NQT3</accession>
<proteinExistence type="predicted"/>
<comment type="caution">
    <text evidence="1">The sequence shown here is derived from an EMBL/GenBank/DDBJ whole genome shotgun (WGS) entry which is preliminary data.</text>
</comment>
<dbReference type="Proteomes" id="UP000050525">
    <property type="component" value="Unassembled WGS sequence"/>
</dbReference>
<keyword evidence="2" id="KW-1185">Reference proteome</keyword>